<dbReference type="AlphaFoldDB" id="A0A7J7L6L5"/>
<comment type="caution">
    <text evidence="3">The sequence shown here is derived from an EMBL/GenBank/DDBJ whole genome shotgun (WGS) entry which is preliminary data.</text>
</comment>
<dbReference type="Pfam" id="PF08387">
    <property type="entry name" value="FBD"/>
    <property type="match status" value="1"/>
</dbReference>
<dbReference type="Pfam" id="PF00646">
    <property type="entry name" value="F-box"/>
    <property type="match status" value="1"/>
</dbReference>
<dbReference type="PANTHER" id="PTHR31900">
    <property type="entry name" value="F-BOX/RNI SUPERFAMILY PROTEIN-RELATED"/>
    <property type="match status" value="1"/>
</dbReference>
<feature type="compositionally biased region" description="Polar residues" evidence="1">
    <location>
        <begin position="404"/>
        <end position="415"/>
    </location>
</feature>
<dbReference type="SMART" id="SM00256">
    <property type="entry name" value="FBOX"/>
    <property type="match status" value="1"/>
</dbReference>
<dbReference type="Proteomes" id="UP000541444">
    <property type="component" value="Unassembled WGS sequence"/>
</dbReference>
<dbReference type="InterPro" id="IPR036047">
    <property type="entry name" value="F-box-like_dom_sf"/>
</dbReference>
<dbReference type="Pfam" id="PF24758">
    <property type="entry name" value="LRR_At5g56370"/>
    <property type="match status" value="1"/>
</dbReference>
<feature type="domain" description="F-box" evidence="2">
    <location>
        <begin position="22"/>
        <end position="62"/>
    </location>
</feature>
<dbReference type="OrthoDB" id="1298252at2759"/>
<dbReference type="InterPro" id="IPR055411">
    <property type="entry name" value="LRR_FXL15/At3g58940/PEG3-like"/>
</dbReference>
<evidence type="ECO:0000259" key="2">
    <source>
        <dbReference type="SMART" id="SM00256"/>
    </source>
</evidence>
<dbReference type="InterPro" id="IPR006566">
    <property type="entry name" value="FBD"/>
</dbReference>
<evidence type="ECO:0000256" key="1">
    <source>
        <dbReference type="SAM" id="MobiDB-lite"/>
    </source>
</evidence>
<evidence type="ECO:0000313" key="3">
    <source>
        <dbReference type="EMBL" id="KAF6138220.1"/>
    </source>
</evidence>
<dbReference type="SUPFAM" id="SSF81383">
    <property type="entry name" value="F-box domain"/>
    <property type="match status" value="1"/>
</dbReference>
<dbReference type="PANTHER" id="PTHR31900:SF27">
    <property type="entry name" value="FBD DOMAIN-CONTAINING PROTEIN"/>
    <property type="match status" value="1"/>
</dbReference>
<reference evidence="3 4" key="1">
    <citation type="journal article" date="2020" name="IScience">
        <title>Genome Sequencing of the Endangered Kingdonia uniflora (Circaeasteraceae, Ranunculales) Reveals Potential Mechanisms of Evolutionary Specialization.</title>
        <authorList>
            <person name="Sun Y."/>
            <person name="Deng T."/>
            <person name="Zhang A."/>
            <person name="Moore M.J."/>
            <person name="Landis J.B."/>
            <person name="Lin N."/>
            <person name="Zhang H."/>
            <person name="Zhang X."/>
            <person name="Huang J."/>
            <person name="Zhang X."/>
            <person name="Sun H."/>
            <person name="Wang H."/>
        </authorList>
    </citation>
    <scope>NUCLEOTIDE SEQUENCE [LARGE SCALE GENOMIC DNA]</scope>
    <source>
        <strain evidence="3">TB1705</strain>
        <tissue evidence="3">Leaf</tissue>
    </source>
</reference>
<organism evidence="3 4">
    <name type="scientific">Kingdonia uniflora</name>
    <dbReference type="NCBI Taxonomy" id="39325"/>
    <lineage>
        <taxon>Eukaryota</taxon>
        <taxon>Viridiplantae</taxon>
        <taxon>Streptophyta</taxon>
        <taxon>Embryophyta</taxon>
        <taxon>Tracheophyta</taxon>
        <taxon>Spermatophyta</taxon>
        <taxon>Magnoliopsida</taxon>
        <taxon>Ranunculales</taxon>
        <taxon>Circaeasteraceae</taxon>
        <taxon>Kingdonia</taxon>
    </lineage>
</organism>
<dbReference type="Gene3D" id="3.80.10.10">
    <property type="entry name" value="Ribonuclease Inhibitor"/>
    <property type="match status" value="1"/>
</dbReference>
<feature type="region of interest" description="Disordered" evidence="1">
    <location>
        <begin position="404"/>
        <end position="435"/>
    </location>
</feature>
<gene>
    <name evidence="3" type="ORF">GIB67_011060</name>
</gene>
<protein>
    <recommendedName>
        <fullName evidence="2">F-box domain-containing protein</fullName>
    </recommendedName>
</protein>
<proteinExistence type="predicted"/>
<keyword evidence="4" id="KW-1185">Reference proteome</keyword>
<sequence length="435" mass="49646">MKRQRILEGRDLSMEDDRISILPDAVIHSILELLPTKCAVSTSELSKRWRYMWTSISNYDFTEGFSLEINPERTTTLMNLVDRVLFFRDMTTIKKFSVGVLGVFEESRVNAWVSTITMRKVQELFLAIYLLEQPYVFPESIFSCKSLTSLRLESNHCILKLPIHMHLPNLKNVHLKDITFPNDSSVLKFVSSCPTLEELILYECKVMNMKTFCISSPMLKTLTIFFGEEDGDDLSTCEIEISAPNLIELDLISYALKDYSLSSFSSLVDAQIMIYSSDVNEALYNCVSKLLPSLLNVEVLKLSSDIILGNLLDAMVDATELLEDKEFWKEMEVGDCGILDATTTSSFLCLKKVEFIEFGSCKTELPLLIFFLKNARVLESLSIDFAPIDWMLRRKKLGQESVNSEVPRENSYSSEFSRENSEDVGPDNSLRFHIS</sequence>
<dbReference type="EMBL" id="JACGCM010002611">
    <property type="protein sequence ID" value="KAF6138220.1"/>
    <property type="molecule type" value="Genomic_DNA"/>
</dbReference>
<name>A0A7J7L6L5_9MAGN</name>
<dbReference type="InterPro" id="IPR001810">
    <property type="entry name" value="F-box_dom"/>
</dbReference>
<dbReference type="InterPro" id="IPR053781">
    <property type="entry name" value="F-box_AtFBL13-like"/>
</dbReference>
<dbReference type="InterPro" id="IPR032675">
    <property type="entry name" value="LRR_dom_sf"/>
</dbReference>
<dbReference type="CDD" id="cd22160">
    <property type="entry name" value="F-box_AtFBL13-like"/>
    <property type="match status" value="1"/>
</dbReference>
<accession>A0A7J7L6L5</accession>
<evidence type="ECO:0000313" key="4">
    <source>
        <dbReference type="Proteomes" id="UP000541444"/>
    </source>
</evidence>
<dbReference type="SUPFAM" id="SSF52047">
    <property type="entry name" value="RNI-like"/>
    <property type="match status" value="1"/>
</dbReference>
<dbReference type="InterPro" id="IPR050232">
    <property type="entry name" value="FBL13/AtMIF1-like"/>
</dbReference>